<keyword evidence="7" id="KW-0418">Kinase</keyword>
<dbReference type="GO" id="GO:0005737">
    <property type="term" value="C:cytoplasm"/>
    <property type="evidence" value="ECO:0007669"/>
    <property type="project" value="UniProtKB-SubCell"/>
</dbReference>
<proteinExistence type="predicted"/>
<dbReference type="InterPro" id="IPR016152">
    <property type="entry name" value="PTrfase/Anion_transptr"/>
</dbReference>
<comment type="function">
    <text evidence="8">The phosphoenolpyruvate-dependent sugar phosphotransferase system (sugar PTS), a major carbohydrate active transport system, catalyzes the phosphorylation of incoming sugar substrates concomitantly with their translocation across the cell membrane. The enzyme II UlaABC PTS system is involved in ascorbate transport.</text>
</comment>
<evidence type="ECO:0000256" key="7">
    <source>
        <dbReference type="ARBA" id="ARBA00022777"/>
    </source>
</evidence>
<dbReference type="InterPro" id="IPR002178">
    <property type="entry name" value="PTS_EIIA_type-2_dom"/>
</dbReference>
<sequence length="151" mass="16387">MLSRLLPERNIHFTSSTLTWREAITQVAAPLLEAGDITPEYIRAMLDSVEAGGTYIDLGHGIALAHARPERGVVRTGIAMLRLAEPAALLDQPEHAVDLYFCFAAADADAHMRAMASLARILSDADTRQALRDAASAAEVVELITEFEESE</sequence>
<dbReference type="KEGG" id="sgd:ELQ87_00340"/>
<dbReference type="Proteomes" id="UP000501753">
    <property type="component" value="Chromosome"/>
</dbReference>
<keyword evidence="6" id="KW-0598">Phosphotransferase system</keyword>
<dbReference type="SUPFAM" id="SSF55804">
    <property type="entry name" value="Phoshotransferase/anion transport protein"/>
    <property type="match status" value="1"/>
</dbReference>
<comment type="subcellular location">
    <subcellularLocation>
        <location evidence="1">Cytoplasm</location>
    </subcellularLocation>
</comment>
<dbReference type="EMBL" id="CP029078">
    <property type="protein sequence ID" value="QCN90231.1"/>
    <property type="molecule type" value="Genomic_DNA"/>
</dbReference>
<evidence type="ECO:0000256" key="3">
    <source>
        <dbReference type="ARBA" id="ARBA00022490"/>
    </source>
</evidence>
<name>A0A3Q9KPL1_STRGD</name>
<organism evidence="12 14">
    <name type="scientific">Streptomyces griseoviridis</name>
    <dbReference type="NCBI Taxonomy" id="45398"/>
    <lineage>
        <taxon>Bacteria</taxon>
        <taxon>Bacillati</taxon>
        <taxon>Actinomycetota</taxon>
        <taxon>Actinomycetes</taxon>
        <taxon>Kitasatosporales</taxon>
        <taxon>Streptomycetaceae</taxon>
        <taxon>Streptomyces</taxon>
    </lineage>
</organism>
<dbReference type="Gene3D" id="3.40.930.10">
    <property type="entry name" value="Mannitol-specific EII, Chain A"/>
    <property type="match status" value="1"/>
</dbReference>
<dbReference type="EMBL" id="CP034687">
    <property type="protein sequence ID" value="AZS82919.1"/>
    <property type="molecule type" value="Genomic_DNA"/>
</dbReference>
<evidence type="ECO:0000313" key="12">
    <source>
        <dbReference type="EMBL" id="AZS82919.1"/>
    </source>
</evidence>
<evidence type="ECO:0000256" key="2">
    <source>
        <dbReference type="ARBA" id="ARBA00022448"/>
    </source>
</evidence>
<evidence type="ECO:0000256" key="9">
    <source>
        <dbReference type="ARBA" id="ARBA00041175"/>
    </source>
</evidence>
<dbReference type="CDD" id="cd00211">
    <property type="entry name" value="PTS_IIA_fru"/>
    <property type="match status" value="1"/>
</dbReference>
<keyword evidence="5" id="KW-0808">Transferase</keyword>
<feature type="domain" description="PTS EIIA type-2" evidence="11">
    <location>
        <begin position="4"/>
        <end position="147"/>
    </location>
</feature>
<keyword evidence="4" id="KW-0597">Phosphoprotein</keyword>
<keyword evidence="12" id="KW-0762">Sugar transport</keyword>
<dbReference type="AlphaFoldDB" id="A0A3Q9KPL1"/>
<keyword evidence="15" id="KW-1185">Reference proteome</keyword>
<keyword evidence="2" id="KW-0813">Transport</keyword>
<dbReference type="Proteomes" id="UP000271291">
    <property type="component" value="Chromosome"/>
</dbReference>
<reference evidence="13 15" key="1">
    <citation type="submission" date="2018-04" db="EMBL/GenBank/DDBJ databases">
        <title>Complete genome sequences of Streptomyces griseoviridis K61 and characterization of antagonistic properties of biological control agents.</title>
        <authorList>
            <person name="Mariita R.M."/>
            <person name="Sello J.K."/>
        </authorList>
    </citation>
    <scope>NUCLEOTIDE SEQUENCE [LARGE SCALE GENOMIC DNA]</scope>
    <source>
        <strain evidence="13 15">K61</strain>
    </source>
</reference>
<evidence type="ECO:0000313" key="15">
    <source>
        <dbReference type="Proteomes" id="UP000501753"/>
    </source>
</evidence>
<accession>A0A3Q9KPL1</accession>
<evidence type="ECO:0000256" key="1">
    <source>
        <dbReference type="ARBA" id="ARBA00004496"/>
    </source>
</evidence>
<evidence type="ECO:0000256" key="6">
    <source>
        <dbReference type="ARBA" id="ARBA00022683"/>
    </source>
</evidence>
<dbReference type="GO" id="GO:0016301">
    <property type="term" value="F:kinase activity"/>
    <property type="evidence" value="ECO:0007669"/>
    <property type="project" value="UniProtKB-KW"/>
</dbReference>
<dbReference type="PANTHER" id="PTHR36203:SF1">
    <property type="entry name" value="ASCORBATE-SPECIFIC PTS SYSTEM EIIA COMPONENT"/>
    <property type="match status" value="1"/>
</dbReference>
<dbReference type="InterPro" id="IPR051351">
    <property type="entry name" value="Ascorbate-PTS_EIIA_comp"/>
</dbReference>
<dbReference type="GO" id="GO:0009401">
    <property type="term" value="P:phosphoenolpyruvate-dependent sugar phosphotransferase system"/>
    <property type="evidence" value="ECO:0007669"/>
    <property type="project" value="UniProtKB-KW"/>
</dbReference>
<protein>
    <recommendedName>
        <fullName evidence="9">Ascorbate-specific PTS system EIIA component</fullName>
    </recommendedName>
    <alternativeName>
        <fullName evidence="10">Ascorbate-specific phosphotransferase enzyme IIA component</fullName>
    </alternativeName>
</protein>
<evidence type="ECO:0000313" key="13">
    <source>
        <dbReference type="EMBL" id="QCN90231.1"/>
    </source>
</evidence>
<dbReference type="RefSeq" id="WP_127175835.1">
    <property type="nucleotide sequence ID" value="NZ_CP029078.1"/>
</dbReference>
<evidence type="ECO:0000256" key="4">
    <source>
        <dbReference type="ARBA" id="ARBA00022553"/>
    </source>
</evidence>
<evidence type="ECO:0000259" key="11">
    <source>
        <dbReference type="PROSITE" id="PS51094"/>
    </source>
</evidence>
<evidence type="ECO:0000256" key="5">
    <source>
        <dbReference type="ARBA" id="ARBA00022679"/>
    </source>
</evidence>
<gene>
    <name evidence="13" type="ORF">DDJ31_39020</name>
    <name evidence="12" type="ORF">ELQ87_00340</name>
</gene>
<dbReference type="PROSITE" id="PS51094">
    <property type="entry name" value="PTS_EIIA_TYPE_2"/>
    <property type="match status" value="1"/>
</dbReference>
<dbReference type="OrthoDB" id="1634238at2"/>
<evidence type="ECO:0000256" key="8">
    <source>
        <dbReference type="ARBA" id="ARBA00037387"/>
    </source>
</evidence>
<keyword evidence="3" id="KW-0963">Cytoplasm</keyword>
<evidence type="ECO:0000256" key="10">
    <source>
        <dbReference type="ARBA" id="ARBA00042072"/>
    </source>
</evidence>
<reference evidence="12 14" key="2">
    <citation type="submission" date="2018-12" db="EMBL/GenBank/DDBJ databases">
        <title>Streptomyces griseoviridis F1-27 complete genome.</title>
        <authorList>
            <person name="Mariita R.M."/>
            <person name="Sello J.K."/>
        </authorList>
    </citation>
    <scope>NUCLEOTIDE SEQUENCE [LARGE SCALE GENOMIC DNA]</scope>
    <source>
        <strain evidence="12 14">F1-27</strain>
    </source>
</reference>
<dbReference type="PANTHER" id="PTHR36203">
    <property type="entry name" value="ASCORBATE-SPECIFIC PTS SYSTEM EIIA COMPONENT"/>
    <property type="match status" value="1"/>
</dbReference>
<evidence type="ECO:0000313" key="14">
    <source>
        <dbReference type="Proteomes" id="UP000271291"/>
    </source>
</evidence>
<dbReference type="Pfam" id="PF00359">
    <property type="entry name" value="PTS_EIIA_2"/>
    <property type="match status" value="1"/>
</dbReference>